<reference evidence="1" key="1">
    <citation type="submission" date="2014-11" db="EMBL/GenBank/DDBJ databases">
        <authorList>
            <person name="Amaro Gonzalez C."/>
        </authorList>
    </citation>
    <scope>NUCLEOTIDE SEQUENCE</scope>
</reference>
<organism evidence="1">
    <name type="scientific">Anguilla anguilla</name>
    <name type="common">European freshwater eel</name>
    <name type="synonym">Muraena anguilla</name>
    <dbReference type="NCBI Taxonomy" id="7936"/>
    <lineage>
        <taxon>Eukaryota</taxon>
        <taxon>Metazoa</taxon>
        <taxon>Chordata</taxon>
        <taxon>Craniata</taxon>
        <taxon>Vertebrata</taxon>
        <taxon>Euteleostomi</taxon>
        <taxon>Actinopterygii</taxon>
        <taxon>Neopterygii</taxon>
        <taxon>Teleostei</taxon>
        <taxon>Anguilliformes</taxon>
        <taxon>Anguillidae</taxon>
        <taxon>Anguilla</taxon>
    </lineage>
</organism>
<evidence type="ECO:0000313" key="1">
    <source>
        <dbReference type="EMBL" id="JAH85872.1"/>
    </source>
</evidence>
<dbReference type="EMBL" id="GBXM01022705">
    <property type="protein sequence ID" value="JAH85872.1"/>
    <property type="molecule type" value="Transcribed_RNA"/>
</dbReference>
<sequence length="93" mass="10951">MRRRKRTRSWMRMMRKTTCFGCASVSFSPFLGFALFSRLCYHVSRSSSSPWSLLGLTLSKDHVITRSKRRWLKMSRYTPLKITLICNCSLSFC</sequence>
<reference evidence="1" key="2">
    <citation type="journal article" date="2015" name="Fish Shellfish Immunol.">
        <title>Early steps in the European eel (Anguilla anguilla)-Vibrio vulnificus interaction in the gills: Role of the RtxA13 toxin.</title>
        <authorList>
            <person name="Callol A."/>
            <person name="Pajuelo D."/>
            <person name="Ebbesson L."/>
            <person name="Teles M."/>
            <person name="MacKenzie S."/>
            <person name="Amaro C."/>
        </authorList>
    </citation>
    <scope>NUCLEOTIDE SEQUENCE</scope>
</reference>
<dbReference type="AlphaFoldDB" id="A0A0E9W698"/>
<name>A0A0E9W698_ANGAN</name>
<protein>
    <submittedName>
        <fullName evidence="1">Uncharacterized protein</fullName>
    </submittedName>
</protein>
<accession>A0A0E9W698</accession>
<proteinExistence type="predicted"/>